<reference evidence="3" key="1">
    <citation type="journal article" date="2019" name="Int. J. Syst. Evol. Microbiol.">
        <title>The Global Catalogue of Microorganisms (GCM) 10K type strain sequencing project: providing services to taxonomists for standard genome sequencing and annotation.</title>
        <authorList>
            <consortium name="The Broad Institute Genomics Platform"/>
            <consortium name="The Broad Institute Genome Sequencing Center for Infectious Disease"/>
            <person name="Wu L."/>
            <person name="Ma J."/>
        </authorList>
    </citation>
    <scope>NUCLEOTIDE SEQUENCE [LARGE SCALE GENOMIC DNA]</scope>
    <source>
        <strain evidence="3">JCM 16898</strain>
    </source>
</reference>
<keyword evidence="1" id="KW-1133">Transmembrane helix</keyword>
<comment type="caution">
    <text evidence="2">The sequence shown here is derived from an EMBL/GenBank/DDBJ whole genome shotgun (WGS) entry which is preliminary data.</text>
</comment>
<keyword evidence="1" id="KW-0812">Transmembrane</keyword>
<dbReference type="NCBIfam" id="NF041646">
    <property type="entry name" value="VC0807_fam"/>
    <property type="match status" value="1"/>
</dbReference>
<name>A0ABP6V260_9PSEU</name>
<proteinExistence type="predicted"/>
<keyword evidence="1" id="KW-0472">Membrane</keyword>
<protein>
    <recommendedName>
        <fullName evidence="4">Intracellular septation protein A</fullName>
    </recommendedName>
</protein>
<keyword evidence="3" id="KW-1185">Reference proteome</keyword>
<feature type="transmembrane region" description="Helical" evidence="1">
    <location>
        <begin position="179"/>
        <end position="195"/>
    </location>
</feature>
<dbReference type="RefSeq" id="WP_344854822.1">
    <property type="nucleotide sequence ID" value="NZ_BAAAZN010000001.1"/>
</dbReference>
<organism evidence="2 3">
    <name type="scientific">Amycolatopsis ultiminotia</name>
    <dbReference type="NCBI Taxonomy" id="543629"/>
    <lineage>
        <taxon>Bacteria</taxon>
        <taxon>Bacillati</taxon>
        <taxon>Actinomycetota</taxon>
        <taxon>Actinomycetes</taxon>
        <taxon>Pseudonocardiales</taxon>
        <taxon>Pseudonocardiaceae</taxon>
        <taxon>Amycolatopsis</taxon>
    </lineage>
</organism>
<feature type="transmembrane region" description="Helical" evidence="1">
    <location>
        <begin position="87"/>
        <end position="108"/>
    </location>
</feature>
<feature type="transmembrane region" description="Helical" evidence="1">
    <location>
        <begin position="9"/>
        <end position="27"/>
    </location>
</feature>
<dbReference type="EMBL" id="BAAAZN010000001">
    <property type="protein sequence ID" value="GAA3525406.1"/>
    <property type="molecule type" value="Genomic_DNA"/>
</dbReference>
<evidence type="ECO:0008006" key="4">
    <source>
        <dbReference type="Google" id="ProtNLM"/>
    </source>
</evidence>
<gene>
    <name evidence="2" type="ORF">GCM10022222_05320</name>
</gene>
<evidence type="ECO:0000256" key="1">
    <source>
        <dbReference type="SAM" id="Phobius"/>
    </source>
</evidence>
<sequence>MPAAQSGRVVSRALAVHVIVPLVLFYGLRWLDVQQFVALLAGAAIPVVAAVREIAVDRRVSGVRVFVLGTMLATVLISFVTGSPRVLLIRNAWGTAALGLFLLGSVLIRKPFLYEAGSFVFDDEKRRTWTGNWERFPEFRGLLLRCSVIWGVACLADASLRVVAAMVLPVDVVPVLDDVLLVVTLAVLLLVQRVYGRAYLRGKGLCLNGVEIRPLGAAR</sequence>
<dbReference type="Proteomes" id="UP001500689">
    <property type="component" value="Unassembled WGS sequence"/>
</dbReference>
<evidence type="ECO:0000313" key="2">
    <source>
        <dbReference type="EMBL" id="GAA3525406.1"/>
    </source>
</evidence>
<evidence type="ECO:0000313" key="3">
    <source>
        <dbReference type="Proteomes" id="UP001500689"/>
    </source>
</evidence>
<feature type="transmembrane region" description="Helical" evidence="1">
    <location>
        <begin position="33"/>
        <end position="51"/>
    </location>
</feature>
<feature type="transmembrane region" description="Helical" evidence="1">
    <location>
        <begin position="142"/>
        <end position="167"/>
    </location>
</feature>
<accession>A0ABP6V260</accession>
<feature type="transmembrane region" description="Helical" evidence="1">
    <location>
        <begin position="63"/>
        <end position="81"/>
    </location>
</feature>